<evidence type="ECO:0000256" key="1">
    <source>
        <dbReference type="SAM" id="MobiDB-lite"/>
    </source>
</evidence>
<dbReference type="RefSeq" id="WP_191252097.1">
    <property type="nucleotide sequence ID" value="NZ_BNCI01000002.1"/>
</dbReference>
<accession>A0A919AS63</accession>
<reference evidence="3" key="2">
    <citation type="submission" date="2020-09" db="EMBL/GenBank/DDBJ databases">
        <authorList>
            <person name="Sun Q."/>
            <person name="Kim S."/>
        </authorList>
    </citation>
    <scope>NUCLEOTIDE SEQUENCE</scope>
    <source>
        <strain evidence="3">KCTC 42590</strain>
    </source>
</reference>
<dbReference type="Proteomes" id="UP000630923">
    <property type="component" value="Unassembled WGS sequence"/>
</dbReference>
<evidence type="ECO:0000313" key="4">
    <source>
        <dbReference type="Proteomes" id="UP000630923"/>
    </source>
</evidence>
<dbReference type="InterPro" id="IPR022134">
    <property type="entry name" value="DUF3667"/>
</dbReference>
<organism evidence="3 4">
    <name type="scientific">Kordiimonas sediminis</name>
    <dbReference type="NCBI Taxonomy" id="1735581"/>
    <lineage>
        <taxon>Bacteria</taxon>
        <taxon>Pseudomonadati</taxon>
        <taxon>Pseudomonadota</taxon>
        <taxon>Alphaproteobacteria</taxon>
        <taxon>Kordiimonadales</taxon>
        <taxon>Kordiimonadaceae</taxon>
        <taxon>Kordiimonas</taxon>
    </lineage>
</organism>
<dbReference type="EMBL" id="BNCI01000002">
    <property type="protein sequence ID" value="GHF23635.1"/>
    <property type="molecule type" value="Genomic_DNA"/>
</dbReference>
<comment type="caution">
    <text evidence="3">The sequence shown here is derived from an EMBL/GenBank/DDBJ whole genome shotgun (WGS) entry which is preliminary data.</text>
</comment>
<feature type="compositionally biased region" description="Basic and acidic residues" evidence="1">
    <location>
        <begin position="203"/>
        <end position="225"/>
    </location>
</feature>
<dbReference type="AlphaFoldDB" id="A0A919AS63"/>
<proteinExistence type="predicted"/>
<evidence type="ECO:0000313" key="3">
    <source>
        <dbReference type="EMBL" id="GHF23635.1"/>
    </source>
</evidence>
<keyword evidence="2" id="KW-0812">Transmembrane</keyword>
<evidence type="ECO:0008006" key="5">
    <source>
        <dbReference type="Google" id="ProtNLM"/>
    </source>
</evidence>
<feature type="transmembrane region" description="Helical" evidence="2">
    <location>
        <begin position="439"/>
        <end position="461"/>
    </location>
</feature>
<sequence>MKKVWEDLLATVRNVNPAKRDQYRKLKEKVTSPDYNAGDSCMNCGTELSGPFCHVCGQRDNDLRRPLWTFVRDMLDDLLSTDSRVLKSILMLILVPGGLTRSFMMGRRARYVPPLRLYLVISVTFFLALSILQIAIIDINVAYNEEKAAALAAETSEPDQKAEEGSSPPPESEMPPTSSDEQAEGQPDPAVGSATAMQQDPKTAVEAEATDREQRSKPDTRDPKEVIEEAQRLSREALLEVNNTGGISPEMEERLKRIRGAEDIPGVSPEDFSNSEKLDLQLGTFPYDIDVGMFVPITDEPREGLRQEDIDQIIEGSDQTETVKKLTAGFSKGLQDPAAFNDMFNDWLPRALFVLMPVFALILRVFHWGAERNYVNQLVFSLHFHSFLFILLMAMMYLLPKVGGQKGFDIFWIVTSLYLIIALKIGQNQGFIRAFIKAGFVYMSYLILMGMTLMFVVYQGLQEL</sequence>
<feature type="transmembrane region" description="Helical" evidence="2">
    <location>
        <begin position="347"/>
        <end position="366"/>
    </location>
</feature>
<name>A0A919AS63_9PROT</name>
<gene>
    <name evidence="3" type="ORF">GCM10017044_17750</name>
</gene>
<feature type="transmembrane region" description="Helical" evidence="2">
    <location>
        <begin position="378"/>
        <end position="398"/>
    </location>
</feature>
<protein>
    <recommendedName>
        <fullName evidence="5">DUF3667 domain-containing protein</fullName>
    </recommendedName>
</protein>
<dbReference type="Pfam" id="PF12412">
    <property type="entry name" value="DUF3667"/>
    <property type="match status" value="1"/>
</dbReference>
<keyword evidence="2" id="KW-0472">Membrane</keyword>
<feature type="region of interest" description="Disordered" evidence="1">
    <location>
        <begin position="152"/>
        <end position="225"/>
    </location>
</feature>
<keyword evidence="2" id="KW-1133">Transmembrane helix</keyword>
<feature type="transmembrane region" description="Helical" evidence="2">
    <location>
        <begin position="115"/>
        <end position="137"/>
    </location>
</feature>
<reference evidence="3" key="1">
    <citation type="journal article" date="2014" name="Int. J. Syst. Evol. Microbiol.">
        <title>Complete genome sequence of Corynebacterium casei LMG S-19264T (=DSM 44701T), isolated from a smear-ripened cheese.</title>
        <authorList>
            <consortium name="US DOE Joint Genome Institute (JGI-PGF)"/>
            <person name="Walter F."/>
            <person name="Albersmeier A."/>
            <person name="Kalinowski J."/>
            <person name="Ruckert C."/>
        </authorList>
    </citation>
    <scope>NUCLEOTIDE SEQUENCE</scope>
    <source>
        <strain evidence="3">KCTC 42590</strain>
    </source>
</reference>
<feature type="transmembrane region" description="Helical" evidence="2">
    <location>
        <begin position="410"/>
        <end position="427"/>
    </location>
</feature>
<evidence type="ECO:0000256" key="2">
    <source>
        <dbReference type="SAM" id="Phobius"/>
    </source>
</evidence>
<keyword evidence="4" id="KW-1185">Reference proteome</keyword>